<dbReference type="Proteomes" id="UP000199032">
    <property type="component" value="Unassembled WGS sequence"/>
</dbReference>
<gene>
    <name evidence="2" type="ORF">COMA1_10128</name>
</gene>
<dbReference type="EMBL" id="CZQA01000001">
    <property type="protein sequence ID" value="CUS31480.1"/>
    <property type="molecule type" value="Genomic_DNA"/>
</dbReference>
<protein>
    <recommendedName>
        <fullName evidence="1">Cupin type-2 domain-containing protein</fullName>
    </recommendedName>
</protein>
<dbReference type="InterPro" id="IPR011051">
    <property type="entry name" value="RmlC_Cupin_sf"/>
</dbReference>
<dbReference type="InterPro" id="IPR014710">
    <property type="entry name" value="RmlC-like_jellyroll"/>
</dbReference>
<dbReference type="SUPFAM" id="SSF51182">
    <property type="entry name" value="RmlC-like cupins"/>
    <property type="match status" value="1"/>
</dbReference>
<proteinExistence type="predicted"/>
<name>A0A0S4L4G7_9BACT</name>
<feature type="domain" description="Cupin type-2" evidence="1">
    <location>
        <begin position="43"/>
        <end position="108"/>
    </location>
</feature>
<accession>A0A0S4L4G7</accession>
<sequence length="122" mass="13615">MLLFKVTPADRPEFLAGDHTRLREIFHPAKHQLNLGYSLAHGTLSPGHRSKRHALASSEVYYFIAGRGQLTIDDQVTPVEAGTTVYVSPGGQQYLENFGTTDIEFLCLVDPAWRSEDETVLE</sequence>
<dbReference type="Pfam" id="PF07883">
    <property type="entry name" value="Cupin_2"/>
    <property type="match status" value="1"/>
</dbReference>
<dbReference type="CDD" id="cd02214">
    <property type="entry name" value="cupin_MJ1618"/>
    <property type="match status" value="1"/>
</dbReference>
<dbReference type="InterPro" id="IPR052044">
    <property type="entry name" value="PKS_Associated_Protein"/>
</dbReference>
<organism evidence="2 3">
    <name type="scientific">Candidatus Nitrospira nitrosa</name>
    <dbReference type="NCBI Taxonomy" id="1742972"/>
    <lineage>
        <taxon>Bacteria</taxon>
        <taxon>Pseudomonadati</taxon>
        <taxon>Nitrospirota</taxon>
        <taxon>Nitrospiria</taxon>
        <taxon>Nitrospirales</taxon>
        <taxon>Nitrospiraceae</taxon>
        <taxon>Nitrospira</taxon>
    </lineage>
</organism>
<dbReference type="STRING" id="1742972.COMA1_10128"/>
<dbReference type="OrthoDB" id="9797047at2"/>
<dbReference type="AlphaFoldDB" id="A0A0S4L4G7"/>
<keyword evidence="3" id="KW-1185">Reference proteome</keyword>
<evidence type="ECO:0000313" key="2">
    <source>
        <dbReference type="EMBL" id="CUS31480.1"/>
    </source>
</evidence>
<dbReference type="Gene3D" id="2.60.120.10">
    <property type="entry name" value="Jelly Rolls"/>
    <property type="match status" value="1"/>
</dbReference>
<evidence type="ECO:0000313" key="3">
    <source>
        <dbReference type="Proteomes" id="UP000199032"/>
    </source>
</evidence>
<dbReference type="PANTHER" id="PTHR36114">
    <property type="entry name" value="16.7 KDA PROTEIN IN WHIE LOCUS"/>
    <property type="match status" value="1"/>
</dbReference>
<evidence type="ECO:0000259" key="1">
    <source>
        <dbReference type="Pfam" id="PF07883"/>
    </source>
</evidence>
<reference evidence="2 3" key="1">
    <citation type="submission" date="2015-10" db="EMBL/GenBank/DDBJ databases">
        <authorList>
            <person name="Gilbert D.G."/>
        </authorList>
    </citation>
    <scope>NUCLEOTIDE SEQUENCE [LARGE SCALE GENOMIC DNA]</scope>
    <source>
        <strain evidence="2">COMA1</strain>
    </source>
</reference>
<dbReference type="InterPro" id="IPR013096">
    <property type="entry name" value="Cupin_2"/>
</dbReference>
<dbReference type="PANTHER" id="PTHR36114:SF1">
    <property type="entry name" value="16.7 KDA PROTEIN IN WHIE LOCUS"/>
    <property type="match status" value="1"/>
</dbReference>